<dbReference type="InterPro" id="IPR033199">
    <property type="entry name" value="DDAH-like"/>
</dbReference>
<dbReference type="Pfam" id="PF01042">
    <property type="entry name" value="Ribonuc_L-PSP"/>
    <property type="match status" value="1"/>
</dbReference>
<dbReference type="eggNOG" id="COG1834">
    <property type="taxonomic scope" value="Bacteria"/>
</dbReference>
<keyword evidence="2" id="KW-0378">Hydrolase</keyword>
<dbReference type="SUPFAM" id="SSF55298">
    <property type="entry name" value="YjgF-like"/>
    <property type="match status" value="1"/>
</dbReference>
<organism evidence="4 5">
    <name type="scientific">Opitutus terrae (strain DSM 11246 / JCM 15787 / PB90-1)</name>
    <dbReference type="NCBI Taxonomy" id="452637"/>
    <lineage>
        <taxon>Bacteria</taxon>
        <taxon>Pseudomonadati</taxon>
        <taxon>Verrucomicrobiota</taxon>
        <taxon>Opitutia</taxon>
        <taxon>Opitutales</taxon>
        <taxon>Opitutaceae</taxon>
        <taxon>Opitutus</taxon>
    </lineage>
</organism>
<dbReference type="PANTHER" id="PTHR12737">
    <property type="entry name" value="DIMETHYLARGININE DIMETHYLAMINOHYDROLASE"/>
    <property type="match status" value="1"/>
</dbReference>
<proteinExistence type="inferred from homology"/>
<dbReference type="Gene3D" id="3.30.1330.40">
    <property type="entry name" value="RutC-like"/>
    <property type="match status" value="1"/>
</dbReference>
<evidence type="ECO:0000256" key="3">
    <source>
        <dbReference type="PIRSR" id="PIRSR633199-1"/>
    </source>
</evidence>
<protein>
    <submittedName>
        <fullName evidence="4">Endoribonuclease L-PSP</fullName>
    </submittedName>
</protein>
<dbReference type="GO" id="GO:0000052">
    <property type="term" value="P:citrulline metabolic process"/>
    <property type="evidence" value="ECO:0007669"/>
    <property type="project" value="TreeGrafter"/>
</dbReference>
<evidence type="ECO:0000313" key="5">
    <source>
        <dbReference type="Proteomes" id="UP000007013"/>
    </source>
</evidence>
<dbReference type="PANTHER" id="PTHR12737:SF9">
    <property type="entry name" value="DIMETHYLARGININASE"/>
    <property type="match status" value="1"/>
</dbReference>
<sequence length="387" mass="41165">MIAFLREPGPQFGVRDFRAPIDLKLLRKQHSQLVAILKELGAQVKLIPASPDQPDGVSVDHAAVVLPEVAVITQPRGLSRESEVETIATALANHRPIVRIVAPACLDGRDVVRIGRTLFAGISRHTSAEGIAEFAGTIEPYGYEVRTVEVHGCAHLKFACTFVPPHFLVANTSWVDGNTFGDLVLIPVDEGEPFAANTLTVAGTTLVSEAFPKTEQRLRDAGIVTRGVQVSEFHKAEAGLTGLCLILEPRSVRPANAPVGLRFVRAPRASANNGHFAQAVVHAGIVYVAGQLPIDPKTGRPVEGAAEQQTEQALRNVATVLTESGSSLARVLRVTLYVSDLKTLDGVNAACARVFAGHRPAQFVVPTKPLQQGCLVAAEVIAAVAAE</sequence>
<dbReference type="KEGG" id="ote:Oter_1192"/>
<dbReference type="AlphaFoldDB" id="B1ZPF9"/>
<reference evidence="4 5" key="1">
    <citation type="journal article" date="2011" name="J. Bacteriol.">
        <title>Genome sequence of the verrucomicrobium Opitutus terrae PB90-1, an abundant inhabitant of rice paddy soil ecosystems.</title>
        <authorList>
            <person name="van Passel M.W."/>
            <person name="Kant R."/>
            <person name="Palva A."/>
            <person name="Copeland A."/>
            <person name="Lucas S."/>
            <person name="Lapidus A."/>
            <person name="Glavina del Rio T."/>
            <person name="Pitluck S."/>
            <person name="Goltsman E."/>
            <person name="Clum A."/>
            <person name="Sun H."/>
            <person name="Schmutz J."/>
            <person name="Larimer F.W."/>
            <person name="Land M.L."/>
            <person name="Hauser L."/>
            <person name="Kyrpides N."/>
            <person name="Mikhailova N."/>
            <person name="Richardson P.P."/>
            <person name="Janssen P.H."/>
            <person name="de Vos W.M."/>
            <person name="Smidt H."/>
        </authorList>
    </citation>
    <scope>NUCLEOTIDE SEQUENCE [LARGE SCALE GENOMIC DNA]</scope>
    <source>
        <strain evidence="5">DSM 11246 / JCM 15787 / PB90-1</strain>
    </source>
</reference>
<dbReference type="SUPFAM" id="SSF55909">
    <property type="entry name" value="Pentein"/>
    <property type="match status" value="1"/>
</dbReference>
<evidence type="ECO:0000256" key="2">
    <source>
        <dbReference type="ARBA" id="ARBA00022801"/>
    </source>
</evidence>
<dbReference type="eggNOG" id="COG0251">
    <property type="taxonomic scope" value="Bacteria"/>
</dbReference>
<comment type="similarity">
    <text evidence="1">Belongs to the DDAH family.</text>
</comment>
<dbReference type="InterPro" id="IPR006175">
    <property type="entry name" value="YjgF/YER057c/UK114"/>
</dbReference>
<dbReference type="Gene3D" id="3.75.10.10">
    <property type="entry name" value="L-arginine/glycine Amidinotransferase, Chain A"/>
    <property type="match status" value="1"/>
</dbReference>
<dbReference type="HOGENOM" id="CLU_751913_0_0_0"/>
<dbReference type="GO" id="GO:0006525">
    <property type="term" value="P:arginine metabolic process"/>
    <property type="evidence" value="ECO:0007669"/>
    <property type="project" value="TreeGrafter"/>
</dbReference>
<gene>
    <name evidence="4" type="ordered locus">Oter_1192</name>
</gene>
<feature type="active site" description="Proton donor" evidence="3">
    <location>
        <position position="155"/>
    </location>
</feature>
<dbReference type="GO" id="GO:0016597">
    <property type="term" value="F:amino acid binding"/>
    <property type="evidence" value="ECO:0007669"/>
    <property type="project" value="TreeGrafter"/>
</dbReference>
<dbReference type="CDD" id="cd00448">
    <property type="entry name" value="YjgF_YER057c_UK114_family"/>
    <property type="match status" value="1"/>
</dbReference>
<name>B1ZPF9_OPITP</name>
<accession>B1ZPF9</accession>
<evidence type="ECO:0000256" key="1">
    <source>
        <dbReference type="ARBA" id="ARBA00008532"/>
    </source>
</evidence>
<dbReference type="GO" id="GO:0016403">
    <property type="term" value="F:dimethylargininase activity"/>
    <property type="evidence" value="ECO:0007669"/>
    <property type="project" value="TreeGrafter"/>
</dbReference>
<dbReference type="STRING" id="452637.Oter_1192"/>
<dbReference type="InterPro" id="IPR035959">
    <property type="entry name" value="RutC-like_sf"/>
</dbReference>
<dbReference type="Proteomes" id="UP000007013">
    <property type="component" value="Chromosome"/>
</dbReference>
<evidence type="ECO:0000313" key="4">
    <source>
        <dbReference type="EMBL" id="ACB74478.1"/>
    </source>
</evidence>
<dbReference type="EMBL" id="CP001032">
    <property type="protein sequence ID" value="ACB74478.1"/>
    <property type="molecule type" value="Genomic_DNA"/>
</dbReference>
<dbReference type="GO" id="GO:0045429">
    <property type="term" value="P:positive regulation of nitric oxide biosynthetic process"/>
    <property type="evidence" value="ECO:0007669"/>
    <property type="project" value="TreeGrafter"/>
</dbReference>
<feature type="active site" description="Nucleophile" evidence="3">
    <location>
        <position position="244"/>
    </location>
</feature>
<keyword evidence="5" id="KW-1185">Reference proteome</keyword>